<dbReference type="OrthoDB" id="8022886at2"/>
<dbReference type="Proteomes" id="UP000403266">
    <property type="component" value="Unassembled WGS sequence"/>
</dbReference>
<reference evidence="1 2" key="1">
    <citation type="journal article" date="2019" name="Syst. Appl. Microbiol.">
        <title>Microvirga tunisiensis sp. nov., a root nodule symbiotic bacterium isolated from Lupinus micranthus and L. luteus grown in Northern Tunisia.</title>
        <authorList>
            <person name="Msaddak A."/>
            <person name="Rejili M."/>
            <person name="Duran D."/>
            <person name="Mars M."/>
            <person name="Palacios J.M."/>
            <person name="Ruiz-Argueso T."/>
            <person name="Rey L."/>
            <person name="Imperial J."/>
        </authorList>
    </citation>
    <scope>NUCLEOTIDE SEQUENCE [LARGE SCALE GENOMIC DNA]</scope>
    <source>
        <strain evidence="1 2">Lmie10</strain>
    </source>
</reference>
<dbReference type="EMBL" id="VOSK01000074">
    <property type="protein sequence ID" value="MPR27125.1"/>
    <property type="molecule type" value="Genomic_DNA"/>
</dbReference>
<dbReference type="RefSeq" id="WP_152713270.1">
    <property type="nucleotide sequence ID" value="NZ_VOSJ01000074.1"/>
</dbReference>
<accession>A0A5N7MJA5</accession>
<name>A0A5N7MJA5_9HYPH</name>
<proteinExistence type="predicted"/>
<dbReference type="AlphaFoldDB" id="A0A5N7MJA5"/>
<evidence type="ECO:0000313" key="1">
    <source>
        <dbReference type="EMBL" id="MPR27125.1"/>
    </source>
</evidence>
<keyword evidence="2" id="KW-1185">Reference proteome</keyword>
<gene>
    <name evidence="1" type="ORF">FS320_18365</name>
</gene>
<comment type="caution">
    <text evidence="1">The sequence shown here is derived from an EMBL/GenBank/DDBJ whole genome shotgun (WGS) entry which is preliminary data.</text>
</comment>
<organism evidence="1 2">
    <name type="scientific">Microvirga tunisiensis</name>
    <dbReference type="NCBI Taxonomy" id="2108360"/>
    <lineage>
        <taxon>Bacteria</taxon>
        <taxon>Pseudomonadati</taxon>
        <taxon>Pseudomonadota</taxon>
        <taxon>Alphaproteobacteria</taxon>
        <taxon>Hyphomicrobiales</taxon>
        <taxon>Methylobacteriaceae</taxon>
        <taxon>Microvirga</taxon>
    </lineage>
</organism>
<sequence>MASLGPEQIEAEARAILSRRIERLGWFPGLSEEERRERIAQGVELYWPTMVQEAAHSLLDGLKEGRSHE</sequence>
<evidence type="ECO:0000313" key="2">
    <source>
        <dbReference type="Proteomes" id="UP000403266"/>
    </source>
</evidence>
<protein>
    <submittedName>
        <fullName evidence="1">Uncharacterized protein</fullName>
    </submittedName>
</protein>